<dbReference type="GO" id="GO:0008757">
    <property type="term" value="F:S-adenosylmethionine-dependent methyltransferase activity"/>
    <property type="evidence" value="ECO:0007669"/>
    <property type="project" value="InterPro"/>
</dbReference>
<dbReference type="EMBL" id="CAKKNE010000002">
    <property type="protein sequence ID" value="CAH0367014.1"/>
    <property type="molecule type" value="Genomic_DNA"/>
</dbReference>
<sequence length="246" mass="26843">MVATVKRLLLLLASMPAALPFKLTRRQIARGAAIAWTPFCVVKVVKALQSGGPTSPYGLAKRRTIFSAVAKEGLKVLELGVGENKNADLYPKRTSLVGLDARTPARPARQSSQLESYEFVLGAAEKLPFDDASFDAVVSTLCLCSVDDVEATILEVARVLKKNGRYGFVEHVAAEDGTLLDVQQRVLDPLQQRVANNCHLHRPIDRALLGATKKSGGPFTEVLEFEEYLDDDMWPVSKQVAGVLVR</sequence>
<dbReference type="InterPro" id="IPR013216">
    <property type="entry name" value="Methyltransf_11"/>
</dbReference>
<keyword evidence="1" id="KW-0732">Signal</keyword>
<keyword evidence="4" id="KW-1185">Reference proteome</keyword>
<comment type="caution">
    <text evidence="3">The sequence shown here is derived from an EMBL/GenBank/DDBJ whole genome shotgun (WGS) entry which is preliminary data.</text>
</comment>
<dbReference type="PANTHER" id="PTHR45036">
    <property type="entry name" value="METHYLTRANSFERASE LIKE 7B"/>
    <property type="match status" value="1"/>
</dbReference>
<dbReference type="InterPro" id="IPR029063">
    <property type="entry name" value="SAM-dependent_MTases_sf"/>
</dbReference>
<feature type="chain" id="PRO_5035243396" description="Methyltransferase type 11 domain-containing protein" evidence="1">
    <location>
        <begin position="21"/>
        <end position="246"/>
    </location>
</feature>
<dbReference type="SUPFAM" id="SSF53335">
    <property type="entry name" value="S-adenosyl-L-methionine-dependent methyltransferases"/>
    <property type="match status" value="1"/>
</dbReference>
<dbReference type="PANTHER" id="PTHR45036:SF1">
    <property type="entry name" value="METHYLTRANSFERASE LIKE 7A"/>
    <property type="match status" value="1"/>
</dbReference>
<evidence type="ECO:0000313" key="3">
    <source>
        <dbReference type="EMBL" id="CAH0367014.1"/>
    </source>
</evidence>
<evidence type="ECO:0000256" key="1">
    <source>
        <dbReference type="SAM" id="SignalP"/>
    </source>
</evidence>
<dbReference type="Pfam" id="PF08241">
    <property type="entry name" value="Methyltransf_11"/>
    <property type="match status" value="1"/>
</dbReference>
<protein>
    <recommendedName>
        <fullName evidence="2">Methyltransferase type 11 domain-containing protein</fullName>
    </recommendedName>
</protein>
<dbReference type="Gene3D" id="3.40.50.150">
    <property type="entry name" value="Vaccinia Virus protein VP39"/>
    <property type="match status" value="1"/>
</dbReference>
<dbReference type="Proteomes" id="UP000789595">
    <property type="component" value="Unassembled WGS sequence"/>
</dbReference>
<gene>
    <name evidence="3" type="ORF">PECAL_2P00070</name>
</gene>
<evidence type="ECO:0000313" key="4">
    <source>
        <dbReference type="Proteomes" id="UP000789595"/>
    </source>
</evidence>
<organism evidence="3 4">
    <name type="scientific">Pelagomonas calceolata</name>
    <dbReference type="NCBI Taxonomy" id="35677"/>
    <lineage>
        <taxon>Eukaryota</taxon>
        <taxon>Sar</taxon>
        <taxon>Stramenopiles</taxon>
        <taxon>Ochrophyta</taxon>
        <taxon>Pelagophyceae</taxon>
        <taxon>Pelagomonadales</taxon>
        <taxon>Pelagomonadaceae</taxon>
        <taxon>Pelagomonas</taxon>
    </lineage>
</organism>
<evidence type="ECO:0000259" key="2">
    <source>
        <dbReference type="Pfam" id="PF08241"/>
    </source>
</evidence>
<feature type="domain" description="Methyltransferase type 11" evidence="2">
    <location>
        <begin position="77"/>
        <end position="166"/>
    </location>
</feature>
<reference evidence="3" key="1">
    <citation type="submission" date="2021-11" db="EMBL/GenBank/DDBJ databases">
        <authorList>
            <consortium name="Genoscope - CEA"/>
            <person name="William W."/>
        </authorList>
    </citation>
    <scope>NUCLEOTIDE SEQUENCE</scope>
</reference>
<dbReference type="CDD" id="cd02440">
    <property type="entry name" value="AdoMet_MTases"/>
    <property type="match status" value="1"/>
</dbReference>
<dbReference type="InterPro" id="IPR052356">
    <property type="entry name" value="Thiol_S-MT"/>
</dbReference>
<feature type="signal peptide" evidence="1">
    <location>
        <begin position="1"/>
        <end position="20"/>
    </location>
</feature>
<accession>A0A8J2WTW5</accession>
<name>A0A8J2WTW5_9STRA</name>
<dbReference type="OrthoDB" id="416496at2759"/>
<proteinExistence type="predicted"/>
<dbReference type="AlphaFoldDB" id="A0A8J2WTW5"/>